<evidence type="ECO:0000313" key="2">
    <source>
        <dbReference type="EMBL" id="CAJ1397826.1"/>
    </source>
</evidence>
<accession>A0AA36J249</accession>
<feature type="chain" id="PRO_5041294538" evidence="1">
    <location>
        <begin position="26"/>
        <end position="299"/>
    </location>
</feature>
<evidence type="ECO:0000313" key="3">
    <source>
        <dbReference type="Proteomes" id="UP001178507"/>
    </source>
</evidence>
<evidence type="ECO:0000256" key="1">
    <source>
        <dbReference type="SAM" id="SignalP"/>
    </source>
</evidence>
<dbReference type="AlphaFoldDB" id="A0AA36J249"/>
<organism evidence="2 3">
    <name type="scientific">Effrenium voratum</name>
    <dbReference type="NCBI Taxonomy" id="2562239"/>
    <lineage>
        <taxon>Eukaryota</taxon>
        <taxon>Sar</taxon>
        <taxon>Alveolata</taxon>
        <taxon>Dinophyceae</taxon>
        <taxon>Suessiales</taxon>
        <taxon>Symbiodiniaceae</taxon>
        <taxon>Effrenium</taxon>
    </lineage>
</organism>
<dbReference type="EMBL" id="CAUJNA010003280">
    <property type="protein sequence ID" value="CAJ1397826.1"/>
    <property type="molecule type" value="Genomic_DNA"/>
</dbReference>
<protein>
    <submittedName>
        <fullName evidence="2">Uncharacterized protein</fullName>
    </submittedName>
</protein>
<dbReference type="Pfam" id="PF10563">
    <property type="entry name" value="CA_like"/>
    <property type="match status" value="1"/>
</dbReference>
<gene>
    <name evidence="2" type="ORF">EVOR1521_LOCUS21768</name>
</gene>
<feature type="signal peptide" evidence="1">
    <location>
        <begin position="1"/>
        <end position="25"/>
    </location>
</feature>
<dbReference type="Proteomes" id="UP001178507">
    <property type="component" value="Unassembled WGS sequence"/>
</dbReference>
<reference evidence="2" key="1">
    <citation type="submission" date="2023-08" db="EMBL/GenBank/DDBJ databases">
        <authorList>
            <person name="Chen Y."/>
            <person name="Shah S."/>
            <person name="Dougan E. K."/>
            <person name="Thang M."/>
            <person name="Chan C."/>
        </authorList>
    </citation>
    <scope>NUCLEOTIDE SEQUENCE</scope>
</reference>
<proteinExistence type="predicted"/>
<keyword evidence="3" id="KW-1185">Reference proteome</keyword>
<keyword evidence="1" id="KW-0732">Signal</keyword>
<comment type="caution">
    <text evidence="2">The sequence shown here is derived from an EMBL/GenBank/DDBJ whole genome shotgun (WGS) entry which is preliminary data.</text>
</comment>
<name>A0AA36J249_9DINO</name>
<dbReference type="InterPro" id="IPR018883">
    <property type="entry name" value="Delta_CA"/>
</dbReference>
<sequence>MRALHLVQAMALRVCLLALVGVVKSVDLACTDAEPQAPRDVTPGYTGILATRYEPYGEEERRNFLQANLHFHLGAEHKNDGEYDQAPPAGDLASTVAPGLFCKTDGLSPAEKLPYNFQHCKNVSVGLTYEFHWVFSSGAPGQLADDGSEGELGIADGLGGAFARTVNADVIVRGQVCLIYNNASLDTDAKIEADYADFLTKWRPPPAGQAVKYVGSTTGSSYNDNVCSPAEVNWHVDLKCCKLSAQAFDRTCKAMYDEGLREDLKPKGSRPPVDRRWVADVTFPLQPVCEVPVREGNSN</sequence>